<dbReference type="PANTHER" id="PTHR11785:SF512">
    <property type="entry name" value="SOBREMESA, ISOFORM B"/>
    <property type="match status" value="1"/>
</dbReference>
<feature type="transmembrane region" description="Helical" evidence="5">
    <location>
        <begin position="355"/>
        <end position="375"/>
    </location>
</feature>
<evidence type="ECO:0000313" key="6">
    <source>
        <dbReference type="EMBL" id="MZP30100.1"/>
    </source>
</evidence>
<sequence>MQHNSESMLKKDIGTIVAMSIVIGSVIGSGIFMKPGKVILASGDSTMALWAWVLGGIITLASGLTIVELATQIPKTGGLYVYLEEIYGKLWGYLCGWVQTLIYGPAVIAALGLYFGSLVANFFSWGPETKLFIGIGTIVFLAVVNSIGTKYGGFVQTLATAGKLIPIALIAIFGIWQGDGQILNVTSGVTEKTGMAAAILATLWAYDGWLLVGFVAGEMKNPAKVLPRAIIIGLTIVTVAYLSVNIAMMHVLPASEIARLGENAAGAAATILFGGIGGKLISIGIMVSIFGCLNGKILTFPRVPLAMAERGQLPFSSLLSKVQPKLGTPIYATISQVVLAILMMFVADPDRLSDIAIFAIYVFYILAFVAIFILRKKNGAASRTYSVPGYPIIPLVAIVGSAFIVISTIFDNPTDTLLALIITVIGLPIYWMLNRKPLASVKQEG</sequence>
<dbReference type="GO" id="GO:0016020">
    <property type="term" value="C:membrane"/>
    <property type="evidence" value="ECO:0007669"/>
    <property type="project" value="UniProtKB-SubCell"/>
</dbReference>
<dbReference type="InterPro" id="IPR002293">
    <property type="entry name" value="AA/rel_permease1"/>
</dbReference>
<dbReference type="PIRSF" id="PIRSF006060">
    <property type="entry name" value="AA_transporter"/>
    <property type="match status" value="1"/>
</dbReference>
<feature type="transmembrane region" description="Helical" evidence="5">
    <location>
        <begin position="229"/>
        <end position="252"/>
    </location>
</feature>
<dbReference type="OrthoDB" id="3181223at2"/>
<dbReference type="AlphaFoldDB" id="A0A845L605"/>
<comment type="subcellular location">
    <subcellularLocation>
        <location evidence="1">Membrane</location>
        <topology evidence="1">Multi-pass membrane protein</topology>
    </subcellularLocation>
</comment>
<evidence type="ECO:0000256" key="5">
    <source>
        <dbReference type="SAM" id="Phobius"/>
    </source>
</evidence>
<feature type="transmembrane region" description="Helical" evidence="5">
    <location>
        <begin position="416"/>
        <end position="433"/>
    </location>
</feature>
<gene>
    <name evidence="6" type="ORF">GTO91_10315</name>
</gene>
<feature type="transmembrane region" description="Helical" evidence="5">
    <location>
        <begin position="387"/>
        <end position="410"/>
    </location>
</feature>
<keyword evidence="4 5" id="KW-0472">Membrane</keyword>
<dbReference type="PANTHER" id="PTHR11785">
    <property type="entry name" value="AMINO ACID TRANSPORTER"/>
    <property type="match status" value="1"/>
</dbReference>
<accession>A0A845L605</accession>
<feature type="transmembrane region" description="Helical" evidence="5">
    <location>
        <begin position="12"/>
        <end position="33"/>
    </location>
</feature>
<evidence type="ECO:0000256" key="1">
    <source>
        <dbReference type="ARBA" id="ARBA00004141"/>
    </source>
</evidence>
<proteinExistence type="predicted"/>
<dbReference type="RefSeq" id="WP_161258627.1">
    <property type="nucleotide sequence ID" value="NZ_WXEY01000009.1"/>
</dbReference>
<dbReference type="Gene3D" id="1.20.1740.10">
    <property type="entry name" value="Amino acid/polyamine transporter I"/>
    <property type="match status" value="1"/>
</dbReference>
<dbReference type="Proteomes" id="UP000463470">
    <property type="component" value="Unassembled WGS sequence"/>
</dbReference>
<protein>
    <submittedName>
        <fullName evidence="6">Amino acid permease</fullName>
    </submittedName>
</protein>
<keyword evidence="7" id="KW-1185">Reference proteome</keyword>
<feature type="transmembrane region" description="Helical" evidence="5">
    <location>
        <begin position="90"/>
        <end position="117"/>
    </location>
</feature>
<reference evidence="6 7" key="1">
    <citation type="submission" date="2020-01" db="EMBL/GenBank/DDBJ databases">
        <title>Whole-genome sequence of Heliobacterium undosum DSM 13378.</title>
        <authorList>
            <person name="Kyndt J.A."/>
            <person name="Meyer T.E."/>
        </authorList>
    </citation>
    <scope>NUCLEOTIDE SEQUENCE [LARGE SCALE GENOMIC DNA]</scope>
    <source>
        <strain evidence="6 7">DSM 13378</strain>
    </source>
</reference>
<feature type="transmembrane region" description="Helical" evidence="5">
    <location>
        <begin position="264"/>
        <end position="293"/>
    </location>
</feature>
<feature type="transmembrane region" description="Helical" evidence="5">
    <location>
        <begin position="129"/>
        <end position="147"/>
    </location>
</feature>
<organism evidence="6 7">
    <name type="scientific">Heliomicrobium undosum</name>
    <dbReference type="NCBI Taxonomy" id="121734"/>
    <lineage>
        <taxon>Bacteria</taxon>
        <taxon>Bacillati</taxon>
        <taxon>Bacillota</taxon>
        <taxon>Clostridia</taxon>
        <taxon>Eubacteriales</taxon>
        <taxon>Heliobacteriaceae</taxon>
        <taxon>Heliomicrobium</taxon>
    </lineage>
</organism>
<dbReference type="EMBL" id="WXEY01000009">
    <property type="protein sequence ID" value="MZP30100.1"/>
    <property type="molecule type" value="Genomic_DNA"/>
</dbReference>
<comment type="caution">
    <text evidence="6">The sequence shown here is derived from an EMBL/GenBank/DDBJ whole genome shotgun (WGS) entry which is preliminary data.</text>
</comment>
<feature type="transmembrane region" description="Helical" evidence="5">
    <location>
        <begin position="330"/>
        <end position="349"/>
    </location>
</feature>
<dbReference type="Pfam" id="PF13520">
    <property type="entry name" value="AA_permease_2"/>
    <property type="match status" value="1"/>
</dbReference>
<feature type="transmembrane region" description="Helical" evidence="5">
    <location>
        <begin position="154"/>
        <end position="176"/>
    </location>
</feature>
<evidence type="ECO:0000313" key="7">
    <source>
        <dbReference type="Proteomes" id="UP000463470"/>
    </source>
</evidence>
<feature type="transmembrane region" description="Helical" evidence="5">
    <location>
        <begin position="196"/>
        <end position="217"/>
    </location>
</feature>
<keyword evidence="3 5" id="KW-1133">Transmembrane helix</keyword>
<dbReference type="InterPro" id="IPR050598">
    <property type="entry name" value="AminoAcid_Transporter"/>
</dbReference>
<feature type="transmembrane region" description="Helical" evidence="5">
    <location>
        <begin position="49"/>
        <end position="70"/>
    </location>
</feature>
<keyword evidence="2 5" id="KW-0812">Transmembrane</keyword>
<evidence type="ECO:0000256" key="3">
    <source>
        <dbReference type="ARBA" id="ARBA00022989"/>
    </source>
</evidence>
<dbReference type="FunFam" id="1.20.1740.10:FF:000051">
    <property type="entry name" value="Amino acid permease"/>
    <property type="match status" value="1"/>
</dbReference>
<dbReference type="GO" id="GO:0015179">
    <property type="term" value="F:L-amino acid transmembrane transporter activity"/>
    <property type="evidence" value="ECO:0007669"/>
    <property type="project" value="TreeGrafter"/>
</dbReference>
<evidence type="ECO:0000256" key="4">
    <source>
        <dbReference type="ARBA" id="ARBA00023136"/>
    </source>
</evidence>
<evidence type="ECO:0000256" key="2">
    <source>
        <dbReference type="ARBA" id="ARBA00022692"/>
    </source>
</evidence>
<name>A0A845L605_9FIRM</name>